<sequence length="348" mass="38568">MVTIQVPGKLFLAGEFAATYSGQASIVLAMNRFMRFTIRSRGNYQIISDQLGIYPGPIFDKVSSPVRDDAWQIVIQACRTIATYLPTTKIKQTQPFQLKITSGLELDGQKIGLGSSGATAVGVCQALLTYYQVPFTKRELFKLATLTLFQLPHFQKGSMGDVAAAVFGGIVYYEKFDTAWLTHQLSTTPLSKIVQTNWPQLQLKNLHQPPTWEPLVAWTQAPADTQSSLKRLPVDPTTFLSASQATVKQVDQALENENWGAFQQALTQNQTEILTYTQAANITYRTSQLDHFLQLVKTFAVPGKISGAGNGDNAIAWTTTQDKTKRHALIQACIKADLRPLPLTIYHE</sequence>
<evidence type="ECO:0000313" key="8">
    <source>
        <dbReference type="EMBL" id="KRN75764.1"/>
    </source>
</evidence>
<keyword evidence="5" id="KW-0418">Kinase</keyword>
<dbReference type="InterPro" id="IPR020568">
    <property type="entry name" value="Ribosomal_Su5_D2-typ_SF"/>
</dbReference>
<keyword evidence="3" id="KW-0808">Transferase</keyword>
<gene>
    <name evidence="8" type="ORF">IV73_GL000263</name>
</gene>
<dbReference type="InterPro" id="IPR014721">
    <property type="entry name" value="Ribsml_uS5_D2-typ_fold_subgr"/>
</dbReference>
<keyword evidence="9" id="KW-1185">Reference proteome</keyword>
<dbReference type="STRING" id="1616.IV73_GL000263"/>
<reference evidence="8 9" key="1">
    <citation type="journal article" date="2015" name="Genome Announc.">
        <title>Expanding the biotechnology potential of lactobacilli through comparative genomics of 213 strains and associated genera.</title>
        <authorList>
            <person name="Sun Z."/>
            <person name="Harris H.M."/>
            <person name="McCann A."/>
            <person name="Guo C."/>
            <person name="Argimon S."/>
            <person name="Zhang W."/>
            <person name="Yang X."/>
            <person name="Jeffery I.B."/>
            <person name="Cooney J.C."/>
            <person name="Kagawa T.F."/>
            <person name="Liu W."/>
            <person name="Song Y."/>
            <person name="Salvetti E."/>
            <person name="Wrobel A."/>
            <person name="Rasinkangas P."/>
            <person name="Parkhill J."/>
            <person name="Rea M.C."/>
            <person name="O'Sullivan O."/>
            <person name="Ritari J."/>
            <person name="Douillard F.P."/>
            <person name="Paul Ross R."/>
            <person name="Yang R."/>
            <person name="Briner A.E."/>
            <person name="Felis G.E."/>
            <person name="de Vos W.M."/>
            <person name="Barrangou R."/>
            <person name="Klaenhammer T.R."/>
            <person name="Caufield P.W."/>
            <person name="Cui Y."/>
            <person name="Zhang H."/>
            <person name="O'Toole P.W."/>
        </authorList>
    </citation>
    <scope>NUCLEOTIDE SEQUENCE [LARGE SCALE GENOMIC DNA]</scope>
    <source>
        <strain evidence="8 9">DSM 20593</strain>
    </source>
</reference>
<name>A0A0R2JNQ3_9LACO</name>
<dbReference type="Pfam" id="PF00288">
    <property type="entry name" value="GHMP_kinases_N"/>
    <property type="match status" value="1"/>
</dbReference>
<dbReference type="PANTHER" id="PTHR31814">
    <property type="match status" value="1"/>
</dbReference>
<evidence type="ECO:0000256" key="2">
    <source>
        <dbReference type="ARBA" id="ARBA00012958"/>
    </source>
</evidence>
<evidence type="ECO:0000313" key="9">
    <source>
        <dbReference type="Proteomes" id="UP000051655"/>
    </source>
</evidence>
<dbReference type="NCBIfam" id="TIGR01220">
    <property type="entry name" value="Pmev_kin_Gr_pos"/>
    <property type="match status" value="1"/>
</dbReference>
<dbReference type="GO" id="GO:0005524">
    <property type="term" value="F:ATP binding"/>
    <property type="evidence" value="ECO:0007669"/>
    <property type="project" value="UniProtKB-KW"/>
</dbReference>
<dbReference type="Gene3D" id="3.30.230.10">
    <property type="match status" value="1"/>
</dbReference>
<dbReference type="GO" id="GO:0004631">
    <property type="term" value="F:phosphomevalonate kinase activity"/>
    <property type="evidence" value="ECO:0007669"/>
    <property type="project" value="UniProtKB-EC"/>
</dbReference>
<keyword evidence="6" id="KW-0067">ATP-binding</keyword>
<protein>
    <recommendedName>
        <fullName evidence="2">phosphomevalonate kinase</fullName>
        <ecNumber evidence="2">2.7.4.2</ecNumber>
    </recommendedName>
</protein>
<comment type="pathway">
    <text evidence="1">Isoprenoid biosynthesis; isopentenyl diphosphate biosynthesis via mevalonate pathway; isopentenyl diphosphate from (R)-mevalonate: step 2/3.</text>
</comment>
<proteinExistence type="predicted"/>
<dbReference type="PANTHER" id="PTHR31814:SF2">
    <property type="entry name" value="PHOSPHOMEVALONATE KINASE"/>
    <property type="match status" value="1"/>
</dbReference>
<dbReference type="Gene3D" id="3.30.70.890">
    <property type="entry name" value="GHMP kinase, C-terminal domain"/>
    <property type="match status" value="1"/>
</dbReference>
<dbReference type="SUPFAM" id="SSF54211">
    <property type="entry name" value="Ribosomal protein S5 domain 2-like"/>
    <property type="match status" value="1"/>
</dbReference>
<dbReference type="AlphaFoldDB" id="A0A0R2JNQ3"/>
<evidence type="ECO:0000259" key="7">
    <source>
        <dbReference type="Pfam" id="PF00288"/>
    </source>
</evidence>
<keyword evidence="4" id="KW-0547">Nucleotide-binding</keyword>
<dbReference type="EC" id="2.7.4.2" evidence="2"/>
<organism evidence="8 9">
    <name type="scientific">Weissella kandleri</name>
    <dbReference type="NCBI Taxonomy" id="1616"/>
    <lineage>
        <taxon>Bacteria</taxon>
        <taxon>Bacillati</taxon>
        <taxon>Bacillota</taxon>
        <taxon>Bacilli</taxon>
        <taxon>Lactobacillales</taxon>
        <taxon>Lactobacillaceae</taxon>
        <taxon>Weissella</taxon>
    </lineage>
</organism>
<evidence type="ECO:0000256" key="3">
    <source>
        <dbReference type="ARBA" id="ARBA00022679"/>
    </source>
</evidence>
<dbReference type="PATRIC" id="fig|1616.3.peg.267"/>
<evidence type="ECO:0000256" key="4">
    <source>
        <dbReference type="ARBA" id="ARBA00022741"/>
    </source>
</evidence>
<dbReference type="InterPro" id="IPR005917">
    <property type="entry name" value="Pmev_kinase_bact"/>
</dbReference>
<evidence type="ECO:0000256" key="1">
    <source>
        <dbReference type="ARBA" id="ARBA00005017"/>
    </source>
</evidence>
<dbReference type="InterPro" id="IPR006204">
    <property type="entry name" value="GHMP_kinase_N_dom"/>
</dbReference>
<evidence type="ECO:0000256" key="5">
    <source>
        <dbReference type="ARBA" id="ARBA00022777"/>
    </source>
</evidence>
<accession>A0A0R2JNQ3</accession>
<dbReference type="OrthoDB" id="1522677at2"/>
<dbReference type="InterPro" id="IPR036554">
    <property type="entry name" value="GHMP_kinase_C_sf"/>
</dbReference>
<dbReference type="EMBL" id="JQBP01000001">
    <property type="protein sequence ID" value="KRN75764.1"/>
    <property type="molecule type" value="Genomic_DNA"/>
</dbReference>
<evidence type="ECO:0000256" key="6">
    <source>
        <dbReference type="ARBA" id="ARBA00022840"/>
    </source>
</evidence>
<dbReference type="SUPFAM" id="SSF55060">
    <property type="entry name" value="GHMP Kinase, C-terminal domain"/>
    <property type="match status" value="1"/>
</dbReference>
<dbReference type="InterPro" id="IPR035102">
    <property type="entry name" value="Phosphomevalonate_kinase"/>
</dbReference>
<comment type="caution">
    <text evidence="8">The sequence shown here is derived from an EMBL/GenBank/DDBJ whole genome shotgun (WGS) entry which is preliminary data.</text>
</comment>
<feature type="domain" description="GHMP kinase N-terminal" evidence="7">
    <location>
        <begin position="77"/>
        <end position="169"/>
    </location>
</feature>
<dbReference type="RefSeq" id="WP_057753671.1">
    <property type="nucleotide sequence ID" value="NZ_JQBP01000001.1"/>
</dbReference>
<dbReference type="Proteomes" id="UP000051655">
    <property type="component" value="Unassembled WGS sequence"/>
</dbReference>